<dbReference type="AlphaFoldDB" id="A0A212EK81"/>
<keyword evidence="2" id="KW-1185">Reference proteome</keyword>
<evidence type="ECO:0000313" key="2">
    <source>
        <dbReference type="Proteomes" id="UP000007151"/>
    </source>
</evidence>
<name>A0A212EK81_DANPL</name>
<dbReference type="KEGG" id="dpl:KGM_203778"/>
<organism evidence="1 2">
    <name type="scientific">Danaus plexippus plexippus</name>
    <dbReference type="NCBI Taxonomy" id="278856"/>
    <lineage>
        <taxon>Eukaryota</taxon>
        <taxon>Metazoa</taxon>
        <taxon>Ecdysozoa</taxon>
        <taxon>Arthropoda</taxon>
        <taxon>Hexapoda</taxon>
        <taxon>Insecta</taxon>
        <taxon>Pterygota</taxon>
        <taxon>Neoptera</taxon>
        <taxon>Endopterygota</taxon>
        <taxon>Lepidoptera</taxon>
        <taxon>Glossata</taxon>
        <taxon>Ditrysia</taxon>
        <taxon>Papilionoidea</taxon>
        <taxon>Nymphalidae</taxon>
        <taxon>Danainae</taxon>
        <taxon>Danaini</taxon>
        <taxon>Danaina</taxon>
        <taxon>Danaus</taxon>
        <taxon>Danaus</taxon>
    </lineage>
</organism>
<comment type="caution">
    <text evidence="1">The sequence shown here is derived from an EMBL/GenBank/DDBJ whole genome shotgun (WGS) entry which is preliminary data.</text>
</comment>
<dbReference type="Pfam" id="PF07004">
    <property type="entry name" value="SHIPPO-rpt"/>
    <property type="match status" value="3"/>
</dbReference>
<evidence type="ECO:0000313" key="1">
    <source>
        <dbReference type="EMBL" id="OWR41899.1"/>
    </source>
</evidence>
<dbReference type="InterPro" id="IPR010736">
    <property type="entry name" value="SHIPPO-rpt"/>
</dbReference>
<dbReference type="eggNOG" id="ENOG502TBWR">
    <property type="taxonomic scope" value="Eukaryota"/>
</dbReference>
<protein>
    <submittedName>
        <fullName evidence="1">Uncharacterized protein</fullName>
    </submittedName>
</protein>
<proteinExistence type="predicted"/>
<accession>A0A212EK81</accession>
<reference evidence="1 2" key="1">
    <citation type="journal article" date="2011" name="Cell">
        <title>The monarch butterfly genome yields insights into long-distance migration.</title>
        <authorList>
            <person name="Zhan S."/>
            <person name="Merlin C."/>
            <person name="Boore J.L."/>
            <person name="Reppert S.M."/>
        </authorList>
    </citation>
    <scope>NUCLEOTIDE SEQUENCE [LARGE SCALE GENOMIC DNA]</scope>
    <source>
        <strain evidence="1">F-2</strain>
    </source>
</reference>
<sequence length="266" mass="29933">MPWGWECRAKLLKQLPSKPTERKGKVSLEFENPAPNCYDTPELYCGNGYSHIKRLPAFTFGHNIPTKYGNSAISPSAPMLDICGKGHKGLYKIKHGIMSPALELPTEKVKMPGPCNYAPNISIRYKKAPIFSMRPAARPPYQPWDQWTPSPNMYLPHIPGKKRYPAYSFGNVAKAESTQKIPDPGAHDPNFNYVKRSQPAFSFGAPYRSLKPMKKPAPNAHCEKKFMYNKRTIPAPTFGIRHSPYLGVDAEYLKPENLKIVISGED</sequence>
<gene>
    <name evidence="1" type="ORF">KGM_203778</name>
</gene>
<dbReference type="Proteomes" id="UP000007151">
    <property type="component" value="Unassembled WGS sequence"/>
</dbReference>
<dbReference type="EMBL" id="AGBW02014311">
    <property type="protein sequence ID" value="OWR41899.1"/>
    <property type="molecule type" value="Genomic_DNA"/>
</dbReference>